<protein>
    <recommendedName>
        <fullName evidence="4">TonB protein C-terminal</fullName>
    </recommendedName>
</protein>
<dbReference type="AlphaFoldDB" id="A0A1H7PNV5"/>
<dbReference type="RefSeq" id="WP_091408331.1">
    <property type="nucleotide sequence ID" value="NZ_FOAB01000004.1"/>
</dbReference>
<dbReference type="EMBL" id="FOAB01000004">
    <property type="protein sequence ID" value="SEL37084.1"/>
    <property type="molecule type" value="Genomic_DNA"/>
</dbReference>
<reference evidence="2 3" key="1">
    <citation type="submission" date="2016-10" db="EMBL/GenBank/DDBJ databases">
        <authorList>
            <person name="de Groot N.N."/>
        </authorList>
    </citation>
    <scope>NUCLEOTIDE SEQUENCE [LARGE SCALE GENOMIC DNA]</scope>
    <source>
        <strain evidence="2 3">DSM 25232</strain>
    </source>
</reference>
<dbReference type="STRING" id="1038014.SAMN04487910_2261"/>
<name>A0A1H7PNV5_AQUAM</name>
<accession>A0A1H7PNV5</accession>
<proteinExistence type="predicted"/>
<evidence type="ECO:0008006" key="4">
    <source>
        <dbReference type="Google" id="ProtNLM"/>
    </source>
</evidence>
<dbReference type="Proteomes" id="UP000198521">
    <property type="component" value="Unassembled WGS sequence"/>
</dbReference>
<gene>
    <name evidence="2" type="ORF">SAMN04487910_2261</name>
</gene>
<keyword evidence="1" id="KW-0732">Signal</keyword>
<sequence>MKKLNVMLLAAVFAISSVATASTKPTESETNFTQEIKELLKKPSFKVENEIEASVTFTLNNEGEIVVLSIDSDSDMVKGYIKNRLNYQKIEAKPRTGVKFYTMPVRVVAS</sequence>
<feature type="chain" id="PRO_5011439926" description="TonB protein C-terminal" evidence="1">
    <location>
        <begin position="22"/>
        <end position="110"/>
    </location>
</feature>
<keyword evidence="3" id="KW-1185">Reference proteome</keyword>
<evidence type="ECO:0000256" key="1">
    <source>
        <dbReference type="SAM" id="SignalP"/>
    </source>
</evidence>
<feature type="signal peptide" evidence="1">
    <location>
        <begin position="1"/>
        <end position="21"/>
    </location>
</feature>
<evidence type="ECO:0000313" key="2">
    <source>
        <dbReference type="EMBL" id="SEL37084.1"/>
    </source>
</evidence>
<organism evidence="2 3">
    <name type="scientific">Aquimarina amphilecti</name>
    <dbReference type="NCBI Taxonomy" id="1038014"/>
    <lineage>
        <taxon>Bacteria</taxon>
        <taxon>Pseudomonadati</taxon>
        <taxon>Bacteroidota</taxon>
        <taxon>Flavobacteriia</taxon>
        <taxon>Flavobacteriales</taxon>
        <taxon>Flavobacteriaceae</taxon>
        <taxon>Aquimarina</taxon>
    </lineage>
</organism>
<evidence type="ECO:0000313" key="3">
    <source>
        <dbReference type="Proteomes" id="UP000198521"/>
    </source>
</evidence>
<dbReference type="OrthoDB" id="1163682at2"/>